<dbReference type="GO" id="GO:0006412">
    <property type="term" value="P:translation"/>
    <property type="evidence" value="ECO:0007669"/>
    <property type="project" value="UniProtKB-UniRule"/>
</dbReference>
<comment type="similarity">
    <text evidence="2 6">Belongs to the universal ribosomal protein uL10 family.</text>
</comment>
<dbReference type="Pfam" id="PF00466">
    <property type="entry name" value="Ribosomal_L10"/>
    <property type="match status" value="1"/>
</dbReference>
<dbReference type="CDD" id="cd05797">
    <property type="entry name" value="Ribosomal_L10"/>
    <property type="match status" value="1"/>
</dbReference>
<dbReference type="InterPro" id="IPR047865">
    <property type="entry name" value="Ribosomal_uL10_bac_type"/>
</dbReference>
<dbReference type="InterPro" id="IPR001790">
    <property type="entry name" value="Ribosomal_uL10"/>
</dbReference>
<dbReference type="GO" id="GO:0003735">
    <property type="term" value="F:structural constituent of ribosome"/>
    <property type="evidence" value="ECO:0007669"/>
    <property type="project" value="InterPro"/>
</dbReference>
<keyword evidence="6" id="KW-0694">RNA-binding</keyword>
<evidence type="ECO:0000313" key="7">
    <source>
        <dbReference type="EMBL" id="PST82304.1"/>
    </source>
</evidence>
<name>A0A2T3HIN4_9SPHI</name>
<comment type="subunit">
    <text evidence="6">Part of the ribosomal stalk of the 50S ribosomal subunit. The N-terminus interacts with L11 and the large rRNA to form the base of the stalk. The C-terminus forms an elongated spine to which L12 dimers bind in a sequential fashion forming a multimeric L10(L12)X complex.</text>
</comment>
<dbReference type="GO" id="GO:0070180">
    <property type="term" value="F:large ribosomal subunit rRNA binding"/>
    <property type="evidence" value="ECO:0007669"/>
    <property type="project" value="UniProtKB-UniRule"/>
</dbReference>
<organism evidence="7 8">
    <name type="scientific">Pedobacter yulinensis</name>
    <dbReference type="NCBI Taxonomy" id="2126353"/>
    <lineage>
        <taxon>Bacteria</taxon>
        <taxon>Pseudomonadati</taxon>
        <taxon>Bacteroidota</taxon>
        <taxon>Sphingobacteriia</taxon>
        <taxon>Sphingobacteriales</taxon>
        <taxon>Sphingobacteriaceae</taxon>
        <taxon>Pedobacter</taxon>
    </lineage>
</organism>
<dbReference type="HAMAP" id="MF_00362">
    <property type="entry name" value="Ribosomal_uL10"/>
    <property type="match status" value="1"/>
</dbReference>
<protein>
    <recommendedName>
        <fullName evidence="5 6">Large ribosomal subunit protein uL10</fullName>
    </recommendedName>
</protein>
<dbReference type="RefSeq" id="WP_107216504.1">
    <property type="nucleotide sequence ID" value="NZ_KZ686270.1"/>
</dbReference>
<keyword evidence="6" id="KW-0699">rRNA-binding</keyword>
<gene>
    <name evidence="6" type="primary">rplJ</name>
    <name evidence="7" type="ORF">C7T94_16065</name>
</gene>
<sequence>MNREEKHEVVSDLQQQMQEYGNFYVTDTSSLSVDQVNNIRRKCYESGIVMKVAKNTLIRKAIEGLENGSDAAEIYPALKGSSSLWFSKTGNGPAKLIKALRKTSDKPVLKAAFIDSTVFVGDNQLDTLVSLKSREELIGDIVGLLQSPAKNVISALKSGGGKIAGIVKTLQEREG</sequence>
<keyword evidence="8" id="KW-1185">Reference proteome</keyword>
<evidence type="ECO:0000256" key="4">
    <source>
        <dbReference type="ARBA" id="ARBA00023274"/>
    </source>
</evidence>
<dbReference type="EMBL" id="PYLS01000006">
    <property type="protein sequence ID" value="PST82304.1"/>
    <property type="molecule type" value="Genomic_DNA"/>
</dbReference>
<dbReference type="PANTHER" id="PTHR11560">
    <property type="entry name" value="39S RIBOSOMAL PROTEIN L10, MITOCHONDRIAL"/>
    <property type="match status" value="1"/>
</dbReference>
<evidence type="ECO:0000256" key="6">
    <source>
        <dbReference type="HAMAP-Rule" id="MF_00362"/>
    </source>
</evidence>
<evidence type="ECO:0000256" key="3">
    <source>
        <dbReference type="ARBA" id="ARBA00022980"/>
    </source>
</evidence>
<dbReference type="InterPro" id="IPR002363">
    <property type="entry name" value="Ribosomal_uL10_CS_bac"/>
</dbReference>
<dbReference type="NCBIfam" id="NF000955">
    <property type="entry name" value="PRK00099.1-1"/>
    <property type="match status" value="1"/>
</dbReference>
<evidence type="ECO:0000313" key="8">
    <source>
        <dbReference type="Proteomes" id="UP000240912"/>
    </source>
</evidence>
<dbReference type="GO" id="GO:0015934">
    <property type="term" value="C:large ribosomal subunit"/>
    <property type="evidence" value="ECO:0007669"/>
    <property type="project" value="InterPro"/>
</dbReference>
<comment type="function">
    <text evidence="1 6">Forms part of the ribosomal stalk, playing a central role in the interaction of the ribosome with GTP-bound translation factors.</text>
</comment>
<dbReference type="InterPro" id="IPR043141">
    <property type="entry name" value="Ribosomal_uL10-like_sf"/>
</dbReference>
<dbReference type="InterPro" id="IPR022973">
    <property type="entry name" value="Ribosomal_uL10_bac"/>
</dbReference>
<dbReference type="Proteomes" id="UP000240912">
    <property type="component" value="Unassembled WGS sequence"/>
</dbReference>
<dbReference type="SUPFAM" id="SSF160369">
    <property type="entry name" value="Ribosomal protein L10-like"/>
    <property type="match status" value="1"/>
</dbReference>
<dbReference type="AlphaFoldDB" id="A0A2T3HIN4"/>
<accession>A0A2T3HIN4</accession>
<comment type="caution">
    <text evidence="7">The sequence shown here is derived from an EMBL/GenBank/DDBJ whole genome shotgun (WGS) entry which is preliminary data.</text>
</comment>
<evidence type="ECO:0000256" key="1">
    <source>
        <dbReference type="ARBA" id="ARBA00002633"/>
    </source>
</evidence>
<dbReference type="PROSITE" id="PS01109">
    <property type="entry name" value="RIBOSOMAL_L10"/>
    <property type="match status" value="1"/>
</dbReference>
<proteinExistence type="inferred from homology"/>
<dbReference type="Gene3D" id="3.30.70.1730">
    <property type="match status" value="1"/>
</dbReference>
<keyword evidence="4 6" id="KW-0687">Ribonucleoprotein</keyword>
<keyword evidence="3 6" id="KW-0689">Ribosomal protein</keyword>
<dbReference type="OrthoDB" id="1523686at2"/>
<reference evidence="7 8" key="1">
    <citation type="submission" date="2018-03" db="EMBL/GenBank/DDBJ databases">
        <authorList>
            <person name="Keele B.F."/>
        </authorList>
    </citation>
    <scope>NUCLEOTIDE SEQUENCE [LARGE SCALE GENOMIC DNA]</scope>
    <source>
        <strain evidence="7 8">YL28-9</strain>
    </source>
</reference>
<evidence type="ECO:0000256" key="5">
    <source>
        <dbReference type="ARBA" id="ARBA00035202"/>
    </source>
</evidence>
<evidence type="ECO:0000256" key="2">
    <source>
        <dbReference type="ARBA" id="ARBA00008889"/>
    </source>
</evidence>